<keyword evidence="1" id="KW-0472">Membrane</keyword>
<evidence type="ECO:0000313" key="2">
    <source>
        <dbReference type="EMBL" id="SOQ54011.1"/>
    </source>
</evidence>
<name>A0A2H1WLQ8_SPOFR</name>
<reference evidence="2" key="1">
    <citation type="submission" date="2016-07" db="EMBL/GenBank/DDBJ databases">
        <authorList>
            <person name="Bretaudeau A."/>
        </authorList>
    </citation>
    <scope>NUCLEOTIDE SEQUENCE</scope>
    <source>
        <strain evidence="2">Rice</strain>
        <tissue evidence="2">Whole body</tissue>
    </source>
</reference>
<protein>
    <submittedName>
        <fullName evidence="2">SFRICE_029171</fullName>
    </submittedName>
</protein>
<accession>A0A2H1WLQ8</accession>
<keyword evidence="1" id="KW-1133">Transmembrane helix</keyword>
<keyword evidence="1" id="KW-0812">Transmembrane</keyword>
<gene>
    <name evidence="2" type="ORF">SFRICE_029171</name>
</gene>
<proteinExistence type="predicted"/>
<evidence type="ECO:0000256" key="1">
    <source>
        <dbReference type="SAM" id="Phobius"/>
    </source>
</evidence>
<feature type="transmembrane region" description="Helical" evidence="1">
    <location>
        <begin position="12"/>
        <end position="31"/>
    </location>
</feature>
<dbReference type="EMBL" id="ODYU01009517">
    <property type="protein sequence ID" value="SOQ54011.1"/>
    <property type="molecule type" value="Genomic_DNA"/>
</dbReference>
<organism evidence="2">
    <name type="scientific">Spodoptera frugiperda</name>
    <name type="common">Fall armyworm</name>
    <dbReference type="NCBI Taxonomy" id="7108"/>
    <lineage>
        <taxon>Eukaryota</taxon>
        <taxon>Metazoa</taxon>
        <taxon>Ecdysozoa</taxon>
        <taxon>Arthropoda</taxon>
        <taxon>Hexapoda</taxon>
        <taxon>Insecta</taxon>
        <taxon>Pterygota</taxon>
        <taxon>Neoptera</taxon>
        <taxon>Endopterygota</taxon>
        <taxon>Lepidoptera</taxon>
        <taxon>Glossata</taxon>
        <taxon>Ditrysia</taxon>
        <taxon>Noctuoidea</taxon>
        <taxon>Noctuidae</taxon>
        <taxon>Amphipyrinae</taxon>
        <taxon>Spodoptera</taxon>
    </lineage>
</organism>
<sequence>MERDKLHYFPYVYTVLINTLIIIEFVTEFYGSSSPGKGIMHRKLL</sequence>
<dbReference type="AlphaFoldDB" id="A0A2H1WLQ8"/>